<evidence type="ECO:0000313" key="1">
    <source>
        <dbReference type="EMBL" id="CAG5158605.1"/>
    </source>
</evidence>
<gene>
    <name evidence="1" type="ORF">ALTATR162_LOCUS5163</name>
</gene>
<sequence length="115" mass="12466">MFGFMAQAADYRGYITALDCLLSILTAACVMPSYIRPFFPVGGSIFPRVLKALVSVKNIETAAKDAVAERLALMKKGESGGKEDILNNLFEIILTKGEKVDFGLTEITVGIYIAL</sequence>
<evidence type="ECO:0000313" key="2">
    <source>
        <dbReference type="Proteomes" id="UP000676310"/>
    </source>
</evidence>
<evidence type="ECO:0008006" key="3">
    <source>
        <dbReference type="Google" id="ProtNLM"/>
    </source>
</evidence>
<dbReference type="GeneID" id="67016911"/>
<dbReference type="Proteomes" id="UP000676310">
    <property type="component" value="Unassembled WGS sequence"/>
</dbReference>
<organism evidence="1 2">
    <name type="scientific">Alternaria atra</name>
    <dbReference type="NCBI Taxonomy" id="119953"/>
    <lineage>
        <taxon>Eukaryota</taxon>
        <taxon>Fungi</taxon>
        <taxon>Dikarya</taxon>
        <taxon>Ascomycota</taxon>
        <taxon>Pezizomycotina</taxon>
        <taxon>Dothideomycetes</taxon>
        <taxon>Pleosporomycetidae</taxon>
        <taxon>Pleosporales</taxon>
        <taxon>Pleosporineae</taxon>
        <taxon>Pleosporaceae</taxon>
        <taxon>Alternaria</taxon>
        <taxon>Alternaria sect. Ulocladioides</taxon>
    </lineage>
</organism>
<name>A0A8J2MZR1_9PLEO</name>
<proteinExistence type="predicted"/>
<accession>A0A8J2MZR1</accession>
<protein>
    <recommendedName>
        <fullName evidence="3">Cytochrome P450</fullName>
    </recommendedName>
</protein>
<dbReference type="AlphaFoldDB" id="A0A8J2MZR1"/>
<dbReference type="RefSeq" id="XP_043168716.1">
    <property type="nucleotide sequence ID" value="XM_043312781.1"/>
</dbReference>
<dbReference type="OrthoDB" id="3934656at2759"/>
<comment type="caution">
    <text evidence="1">The sequence shown here is derived from an EMBL/GenBank/DDBJ whole genome shotgun (WGS) entry which is preliminary data.</text>
</comment>
<dbReference type="EMBL" id="CAJRGZ010000019">
    <property type="protein sequence ID" value="CAG5158605.1"/>
    <property type="molecule type" value="Genomic_DNA"/>
</dbReference>
<reference evidence="1" key="1">
    <citation type="submission" date="2021-05" db="EMBL/GenBank/DDBJ databases">
        <authorList>
            <person name="Stam R."/>
        </authorList>
    </citation>
    <scope>NUCLEOTIDE SEQUENCE</scope>
    <source>
        <strain evidence="1">CS162</strain>
    </source>
</reference>
<keyword evidence="2" id="KW-1185">Reference proteome</keyword>